<evidence type="ECO:0000256" key="1">
    <source>
        <dbReference type="SAM" id="MobiDB-lite"/>
    </source>
</evidence>
<name>A0A7X0KMP1_9HYPH</name>
<sequence length="364" mass="41543">MLADGTIVGCRYCSQCIGRSVDDWTGRCIAESIVAADAYFISLTYGRDEHGSEDHIRARLLTYSDIQKLMKRFRASGYLPRYFCVGEYGSAKGRAHWHVLIFWKDNAHEIARRIQHNADVRAKLKRGKTLNVPGGPVPPHVNSTRDDQKRHMQEHWPHGWSTWERLGVRPEDTAAAVRYVCKYLNKDIGGEEKQAMCRMSKIPLLGADWLHHKARLHVEAGIPPKDLKYEFPGVNRPNGERVPFMLRPGSAAAKLFCQSFVDQWEEAYPTRAIPHSKLVEEFIDPGAWEKRKSSEEGQREWERKADALERAEVQKAEALARLYDWEATAYATVSEGLRYQHLLVPPPRPLQSPSTETQEPFGGL</sequence>
<proteinExistence type="predicted"/>
<evidence type="ECO:0000259" key="2">
    <source>
        <dbReference type="Pfam" id="PF23343"/>
    </source>
</evidence>
<organism evidence="3 4">
    <name type="scientific">Aminobacter aganoensis</name>
    <dbReference type="NCBI Taxonomy" id="83264"/>
    <lineage>
        <taxon>Bacteria</taxon>
        <taxon>Pseudomonadati</taxon>
        <taxon>Pseudomonadota</taxon>
        <taxon>Alphaproteobacteria</taxon>
        <taxon>Hyphomicrobiales</taxon>
        <taxon>Phyllobacteriaceae</taxon>
        <taxon>Aminobacter</taxon>
    </lineage>
</organism>
<dbReference type="AlphaFoldDB" id="A0A7X0KMP1"/>
<comment type="caution">
    <text evidence="3">The sequence shown here is derived from an EMBL/GenBank/DDBJ whole genome shotgun (WGS) entry which is preliminary data.</text>
</comment>
<dbReference type="RefSeq" id="WP_184700599.1">
    <property type="nucleotide sequence ID" value="NZ_BAABEG010000002.1"/>
</dbReference>
<reference evidence="3 4" key="1">
    <citation type="submission" date="2020-08" db="EMBL/GenBank/DDBJ databases">
        <title>Genomic Encyclopedia of Type Strains, Phase IV (KMG-IV): sequencing the most valuable type-strain genomes for metagenomic binning, comparative biology and taxonomic classification.</title>
        <authorList>
            <person name="Goeker M."/>
        </authorList>
    </citation>
    <scope>NUCLEOTIDE SEQUENCE [LARGE SCALE GENOMIC DNA]</scope>
    <source>
        <strain evidence="3 4">DSM 7051</strain>
    </source>
</reference>
<feature type="domain" description="Replication-associated protein ORF2/G2P" evidence="2">
    <location>
        <begin position="39"/>
        <end position="187"/>
    </location>
</feature>
<dbReference type="InterPro" id="IPR056906">
    <property type="entry name" value="ORF2/G2P_dom"/>
</dbReference>
<dbReference type="Pfam" id="PF23343">
    <property type="entry name" value="REP_ORF2-G2P"/>
    <property type="match status" value="1"/>
</dbReference>
<evidence type="ECO:0000313" key="3">
    <source>
        <dbReference type="EMBL" id="MBB6356278.1"/>
    </source>
</evidence>
<keyword evidence="4" id="KW-1185">Reference proteome</keyword>
<gene>
    <name evidence="3" type="ORF">GGR00_004086</name>
</gene>
<feature type="region of interest" description="Disordered" evidence="1">
    <location>
        <begin position="344"/>
        <end position="364"/>
    </location>
</feature>
<protein>
    <recommendedName>
        <fullName evidence="2">Replication-associated protein ORF2/G2P domain-containing protein</fullName>
    </recommendedName>
</protein>
<dbReference type="Proteomes" id="UP000536262">
    <property type="component" value="Unassembled WGS sequence"/>
</dbReference>
<accession>A0A7X0KMP1</accession>
<dbReference type="EMBL" id="JACHOU010000012">
    <property type="protein sequence ID" value="MBB6356278.1"/>
    <property type="molecule type" value="Genomic_DNA"/>
</dbReference>
<evidence type="ECO:0000313" key="4">
    <source>
        <dbReference type="Proteomes" id="UP000536262"/>
    </source>
</evidence>